<sequence>MSHLDRTRTAYDTVAGHYAVLLKDELRKSPWDRAVLAAFAEAITGPVLDARDAGRAGSPGTSPAWV</sequence>
<name>A0A239H3S6_9ACTN</name>
<gene>
    <name evidence="1" type="ORF">SAMN06264365_12337</name>
</gene>
<evidence type="ECO:0000313" key="1">
    <source>
        <dbReference type="EMBL" id="SNS75815.1"/>
    </source>
</evidence>
<protein>
    <submittedName>
        <fullName evidence="1">Uncharacterized protein</fullName>
    </submittedName>
</protein>
<evidence type="ECO:0000313" key="2">
    <source>
        <dbReference type="Proteomes" id="UP000198415"/>
    </source>
</evidence>
<organism evidence="1 2">
    <name type="scientific">Actinoplanes regularis</name>
    <dbReference type="NCBI Taxonomy" id="52697"/>
    <lineage>
        <taxon>Bacteria</taxon>
        <taxon>Bacillati</taxon>
        <taxon>Actinomycetota</taxon>
        <taxon>Actinomycetes</taxon>
        <taxon>Micromonosporales</taxon>
        <taxon>Micromonosporaceae</taxon>
        <taxon>Actinoplanes</taxon>
    </lineage>
</organism>
<accession>A0A239H3S6</accession>
<dbReference type="AlphaFoldDB" id="A0A239H3S6"/>
<dbReference type="Proteomes" id="UP000198415">
    <property type="component" value="Unassembled WGS sequence"/>
</dbReference>
<dbReference type="RefSeq" id="WP_239138872.1">
    <property type="nucleotide sequence ID" value="NZ_BOMU01000117.1"/>
</dbReference>
<dbReference type="EMBL" id="FZNR01000023">
    <property type="protein sequence ID" value="SNS75815.1"/>
    <property type="molecule type" value="Genomic_DNA"/>
</dbReference>
<reference evidence="1 2" key="1">
    <citation type="submission" date="2017-06" db="EMBL/GenBank/DDBJ databases">
        <authorList>
            <person name="Kim H.J."/>
            <person name="Triplett B.A."/>
        </authorList>
    </citation>
    <scope>NUCLEOTIDE SEQUENCE [LARGE SCALE GENOMIC DNA]</scope>
    <source>
        <strain evidence="1 2">DSM 43151</strain>
    </source>
</reference>
<keyword evidence="2" id="KW-1185">Reference proteome</keyword>
<proteinExistence type="predicted"/>